<gene>
    <name evidence="2" type="ORF">RG540_CH11540</name>
</gene>
<dbReference type="Pfam" id="PF13480">
    <property type="entry name" value="Acetyltransf_6"/>
    <property type="match status" value="1"/>
</dbReference>
<evidence type="ECO:0000259" key="1">
    <source>
        <dbReference type="Pfam" id="PF13480"/>
    </source>
</evidence>
<dbReference type="OrthoDB" id="8193702at2"/>
<dbReference type="Proteomes" id="UP000028181">
    <property type="component" value="Chromosome I"/>
</dbReference>
<reference evidence="3" key="1">
    <citation type="journal article" date="2014" name="BMC Genomics">
        <title>Genome sequencing of two Neorhizobium galegae strains reveals a noeT gene responsible for the unusual acetylation of the nodulation factors.</title>
        <authorList>
            <person name="Osterman J."/>
            <person name="Marsh J."/>
            <person name="Laine P.K."/>
            <person name="Zeng Z."/>
            <person name="Alatalo E."/>
            <person name="Sullivan J.T."/>
            <person name="Young J.P."/>
            <person name="Thomas-Oates J."/>
            <person name="Paulin L."/>
            <person name="Lindstrom K."/>
        </authorList>
    </citation>
    <scope>NUCLEOTIDE SEQUENCE [LARGE SCALE GENOMIC DNA]</scope>
    <source>
        <strain evidence="3">HAMBI 540</strain>
    </source>
</reference>
<dbReference type="InterPro" id="IPR016181">
    <property type="entry name" value="Acyl_CoA_acyltransferase"/>
</dbReference>
<sequence length="419" mass="47498">MQQRKIHHEEQIEDALPPRAADQTIRLSELTLVSTNDLRSVEAEWRRLEKLGKNSLHQGFDWCLAWVQAHHSELAIIQGVVDGRTLFILPLEVIPERRARIARLLGHRFNNVNTGLFDAELAAPDAEELQNFAYGIKLALSDKADLVVLDNIPLVWRGIRHPLSALASIENQNHSFQLPLFQNFEATLAQLNAKSRRKKFRSQSRKIEAIGGYDHIVPIDAAEKHVLLDIFFRQKGERLRLFGLPDVFQFPGIQDFFHHLMDVPVKGTDTPLMLHAIRLRGEHEGHIAAIAGLSRKGDHVICQFSSIDETICPEASPGELLFWLMIEQSCREGASVFDFGVGDQPYKRNWCTQETVQYDILLPLTWKGSLMRPLLIGVTKAKAAIKRNPHVYALVQRWRSRRCPNVPEAPASDAEPAAE</sequence>
<accession>A0A068SNJ6</accession>
<organism evidence="2 3">
    <name type="scientific">Neorhizobium galegae bv. orientalis str. HAMBI 540</name>
    <dbReference type="NCBI Taxonomy" id="1028800"/>
    <lineage>
        <taxon>Bacteria</taxon>
        <taxon>Pseudomonadati</taxon>
        <taxon>Pseudomonadota</taxon>
        <taxon>Alphaproteobacteria</taxon>
        <taxon>Hyphomicrobiales</taxon>
        <taxon>Rhizobiaceae</taxon>
        <taxon>Rhizobium/Agrobacterium group</taxon>
        <taxon>Neorhizobium</taxon>
    </lineage>
</organism>
<keyword evidence="3" id="KW-1185">Reference proteome</keyword>
<dbReference type="RefSeq" id="WP_038585581.1">
    <property type="nucleotide sequence ID" value="NZ_HG938353.1"/>
</dbReference>
<proteinExistence type="predicted"/>
<evidence type="ECO:0000313" key="3">
    <source>
        <dbReference type="Proteomes" id="UP000028181"/>
    </source>
</evidence>
<dbReference type="InterPro" id="IPR038740">
    <property type="entry name" value="BioF2-like_GNAT_dom"/>
</dbReference>
<dbReference type="PATRIC" id="fig|1028800.3.peg.1172"/>
<dbReference type="EMBL" id="HG938353">
    <property type="protein sequence ID" value="CDN47341.1"/>
    <property type="molecule type" value="Genomic_DNA"/>
</dbReference>
<dbReference type="GeneID" id="24256758"/>
<dbReference type="KEGG" id="ngg:RG540_CH11540"/>
<dbReference type="Gene3D" id="3.40.630.30">
    <property type="match status" value="1"/>
</dbReference>
<dbReference type="eggNOG" id="COG5653">
    <property type="taxonomic scope" value="Bacteria"/>
</dbReference>
<dbReference type="SUPFAM" id="SSF55729">
    <property type="entry name" value="Acyl-CoA N-acyltransferases (Nat)"/>
    <property type="match status" value="1"/>
</dbReference>
<name>A0A068SNJ6_NEOGA</name>
<dbReference type="HOGENOM" id="CLU_046277_2_0_5"/>
<dbReference type="AlphaFoldDB" id="A0A068SNJ6"/>
<feature type="domain" description="BioF2-like acetyltransferase" evidence="1">
    <location>
        <begin position="194"/>
        <end position="348"/>
    </location>
</feature>
<evidence type="ECO:0000313" key="2">
    <source>
        <dbReference type="EMBL" id="CDN47341.1"/>
    </source>
</evidence>
<protein>
    <submittedName>
        <fullName evidence="2">Protein involved in cellulose biosynthesis (CelD)</fullName>
    </submittedName>
</protein>